<proteinExistence type="inferred from homology"/>
<dbReference type="Proteomes" id="UP000471147">
    <property type="component" value="Unassembled WGS sequence"/>
</dbReference>
<feature type="binding site" evidence="8">
    <location>
        <begin position="229"/>
        <end position="230"/>
    </location>
    <ligand>
        <name>substrate</name>
    </ligand>
</feature>
<dbReference type="CDD" id="cd00311">
    <property type="entry name" value="TIM"/>
    <property type="match status" value="1"/>
</dbReference>
<dbReference type="EC" id="5.3.1.1" evidence="8 9"/>
<dbReference type="PROSITE" id="PS51440">
    <property type="entry name" value="TIM_2"/>
    <property type="match status" value="1"/>
</dbReference>
<dbReference type="InterPro" id="IPR013785">
    <property type="entry name" value="Aldolase_TIM"/>
</dbReference>
<evidence type="ECO:0000313" key="11">
    <source>
        <dbReference type="Proteomes" id="UP000471147"/>
    </source>
</evidence>
<protein>
    <recommendedName>
        <fullName evidence="8 9">Triosephosphate isomerase</fullName>
        <shortName evidence="8">TIM</shortName>
        <shortName evidence="8">TPI</shortName>
        <ecNumber evidence="8 9">5.3.1.1</ecNumber>
    </recommendedName>
    <alternativeName>
        <fullName evidence="8">Triose-phosphate isomerase</fullName>
    </alternativeName>
</protein>
<organism evidence="10 11">
    <name type="scientific">Sphingorhabdus profundilacus</name>
    <dbReference type="NCBI Taxonomy" id="2509718"/>
    <lineage>
        <taxon>Bacteria</taxon>
        <taxon>Pseudomonadati</taxon>
        <taxon>Pseudomonadota</taxon>
        <taxon>Alphaproteobacteria</taxon>
        <taxon>Sphingomonadales</taxon>
        <taxon>Sphingomonadaceae</taxon>
        <taxon>Sphingorhabdus</taxon>
    </lineage>
</organism>
<dbReference type="UniPathway" id="UPA00109">
    <property type="reaction ID" value="UER00189"/>
</dbReference>
<dbReference type="GO" id="GO:0046166">
    <property type="term" value="P:glyceraldehyde-3-phosphate biosynthetic process"/>
    <property type="evidence" value="ECO:0007669"/>
    <property type="project" value="TreeGrafter"/>
</dbReference>
<dbReference type="InterPro" id="IPR020861">
    <property type="entry name" value="Triosephosphate_isomerase_AS"/>
</dbReference>
<comment type="subcellular location">
    <subcellularLocation>
        <location evidence="8 9">Cytoplasm</location>
    </subcellularLocation>
</comment>
<dbReference type="GO" id="GO:0006094">
    <property type="term" value="P:gluconeogenesis"/>
    <property type="evidence" value="ECO:0007669"/>
    <property type="project" value="UniProtKB-UniRule"/>
</dbReference>
<evidence type="ECO:0000256" key="8">
    <source>
        <dbReference type="HAMAP-Rule" id="MF_00147"/>
    </source>
</evidence>
<comment type="catalytic activity">
    <reaction evidence="1">
        <text>L-erythrulose 1-phosphate = D-erythrulose 4-phosphate</text>
        <dbReference type="Rhea" id="RHEA:49588"/>
        <dbReference type="ChEBI" id="CHEBI:58002"/>
        <dbReference type="ChEBI" id="CHEBI:90796"/>
        <dbReference type="EC" id="5.3.1.33"/>
    </reaction>
</comment>
<sequence>MLMRKYIVGNWKMNGTSRDLPEIAAIADMAAHYPTVDSALCLPASLISRVTAQILDYPIGGQDCHGHVSGAHTGCISGEMLVDAGAKLTLVGHSERRSAQHESDADIRAKAIAAHKAGLKVIVCVGETLDERDAGRALDIVLGQLAQSLPDDMSGDWLSIAYEPVWAIGTGRIPDETDVSEMHGAIRSQLMARFGPTGAAIHILYGGSMNGENAAMLLAIPNVDGGLIGGASLGASKFEPIIAAAAKSCE</sequence>
<dbReference type="GO" id="GO:0004807">
    <property type="term" value="F:triose-phosphate isomerase activity"/>
    <property type="evidence" value="ECO:0007669"/>
    <property type="project" value="UniProtKB-UniRule"/>
</dbReference>
<feature type="active site" description="Proton acceptor" evidence="8">
    <location>
        <position position="163"/>
    </location>
</feature>
<comment type="pathway">
    <text evidence="8 9">Carbohydrate biosynthesis; gluconeogenesis.</text>
</comment>
<dbReference type="InterPro" id="IPR035990">
    <property type="entry name" value="TIM_sf"/>
</dbReference>
<dbReference type="SUPFAM" id="SSF51351">
    <property type="entry name" value="Triosephosphate isomerase (TIM)"/>
    <property type="match status" value="1"/>
</dbReference>
<comment type="function">
    <text evidence="8">Involved in the gluconeogenesis. Catalyzes stereospecifically the conversion of dihydroxyacetone phosphate (DHAP) to D-glyceraldehyde-3-phosphate (G3P).</text>
</comment>
<dbReference type="PROSITE" id="PS00171">
    <property type="entry name" value="TIM_1"/>
    <property type="match status" value="1"/>
</dbReference>
<comment type="pathway">
    <text evidence="8 9">Carbohydrate degradation; glycolysis; D-glyceraldehyde 3-phosphate from glycerone phosphate: step 1/1.</text>
</comment>
<dbReference type="InterPro" id="IPR022896">
    <property type="entry name" value="TrioseP_Isoase_bac/euk"/>
</dbReference>
<comment type="caution">
    <text evidence="10">The sequence shown here is derived from an EMBL/GenBank/DDBJ whole genome shotgun (WGS) entry which is preliminary data.</text>
</comment>
<dbReference type="Gene3D" id="3.20.20.70">
    <property type="entry name" value="Aldolase class I"/>
    <property type="match status" value="1"/>
</dbReference>
<evidence type="ECO:0000256" key="7">
    <source>
        <dbReference type="ARBA" id="ARBA00023235"/>
    </source>
</evidence>
<keyword evidence="5 8" id="KW-0963">Cytoplasm</keyword>
<dbReference type="AlphaFoldDB" id="A0A6I4LVE3"/>
<reference evidence="10 11" key="1">
    <citation type="submission" date="2019-01" db="EMBL/GenBank/DDBJ databases">
        <title>Sphingorhabdus lacus sp.nov., isolated from an oligotrophic freshwater lake.</title>
        <authorList>
            <person name="Park M."/>
        </authorList>
    </citation>
    <scope>NUCLEOTIDE SEQUENCE [LARGE SCALE GENOMIC DNA]</scope>
    <source>
        <strain evidence="10 11">IMCC26285</strain>
    </source>
</reference>
<keyword evidence="7 8" id="KW-0413">Isomerase</keyword>
<dbReference type="PANTHER" id="PTHR21139">
    <property type="entry name" value="TRIOSEPHOSPHATE ISOMERASE"/>
    <property type="match status" value="1"/>
</dbReference>
<keyword evidence="11" id="KW-1185">Reference proteome</keyword>
<dbReference type="PANTHER" id="PTHR21139:SF42">
    <property type="entry name" value="TRIOSEPHOSPHATE ISOMERASE"/>
    <property type="match status" value="1"/>
</dbReference>
<dbReference type="UniPathway" id="UPA00138"/>
<comment type="pathway">
    <text evidence="2">Carbohydrate metabolism; erythritol degradation.</text>
</comment>
<dbReference type="Pfam" id="PF00121">
    <property type="entry name" value="TIM"/>
    <property type="match status" value="1"/>
</dbReference>
<feature type="binding site" evidence="8">
    <location>
        <begin position="10"/>
        <end position="12"/>
    </location>
    <ligand>
        <name>substrate</name>
    </ligand>
</feature>
<dbReference type="HAMAP" id="MF_00147_B">
    <property type="entry name" value="TIM_B"/>
    <property type="match status" value="1"/>
</dbReference>
<dbReference type="UniPathway" id="UPA01066"/>
<dbReference type="GO" id="GO:0019563">
    <property type="term" value="P:glycerol catabolic process"/>
    <property type="evidence" value="ECO:0007669"/>
    <property type="project" value="TreeGrafter"/>
</dbReference>
<evidence type="ECO:0000256" key="1">
    <source>
        <dbReference type="ARBA" id="ARBA00000148"/>
    </source>
</evidence>
<keyword evidence="6 8" id="KW-0324">Glycolysis</keyword>
<feature type="binding site" evidence="8">
    <location>
        <position position="208"/>
    </location>
    <ligand>
        <name>substrate</name>
    </ligand>
</feature>
<evidence type="ECO:0000256" key="3">
    <source>
        <dbReference type="ARBA" id="ARBA00007422"/>
    </source>
</evidence>
<evidence type="ECO:0000256" key="9">
    <source>
        <dbReference type="RuleBase" id="RU363013"/>
    </source>
</evidence>
<comment type="catalytic activity">
    <reaction evidence="8 9">
        <text>D-glyceraldehyde 3-phosphate = dihydroxyacetone phosphate</text>
        <dbReference type="Rhea" id="RHEA:18585"/>
        <dbReference type="ChEBI" id="CHEBI:57642"/>
        <dbReference type="ChEBI" id="CHEBI:59776"/>
        <dbReference type="EC" id="5.3.1.1"/>
    </reaction>
</comment>
<evidence type="ECO:0000256" key="4">
    <source>
        <dbReference type="ARBA" id="ARBA00022432"/>
    </source>
</evidence>
<accession>A0A6I4LVE3</accession>
<dbReference type="EMBL" id="SDWJ01000001">
    <property type="protein sequence ID" value="MVZ97001.1"/>
    <property type="molecule type" value="Genomic_DNA"/>
</dbReference>
<gene>
    <name evidence="8" type="primary">tpiA</name>
    <name evidence="10" type="ORF">EUU23_04685</name>
</gene>
<evidence type="ECO:0000256" key="2">
    <source>
        <dbReference type="ARBA" id="ARBA00004939"/>
    </source>
</evidence>
<evidence type="ECO:0000256" key="5">
    <source>
        <dbReference type="ARBA" id="ARBA00022490"/>
    </source>
</evidence>
<feature type="binding site" evidence="8">
    <location>
        <position position="169"/>
    </location>
    <ligand>
        <name>substrate</name>
    </ligand>
</feature>
<feature type="active site" description="Electrophile" evidence="8">
    <location>
        <position position="93"/>
    </location>
</feature>
<dbReference type="OrthoDB" id="9809429at2"/>
<dbReference type="GO" id="GO:0006096">
    <property type="term" value="P:glycolytic process"/>
    <property type="evidence" value="ECO:0007669"/>
    <property type="project" value="UniProtKB-UniRule"/>
</dbReference>
<evidence type="ECO:0000313" key="10">
    <source>
        <dbReference type="EMBL" id="MVZ97001.1"/>
    </source>
</evidence>
<keyword evidence="4 8" id="KW-0312">Gluconeogenesis</keyword>
<dbReference type="InterPro" id="IPR000652">
    <property type="entry name" value="Triosephosphate_isomerase"/>
</dbReference>
<dbReference type="GO" id="GO:0005829">
    <property type="term" value="C:cytosol"/>
    <property type="evidence" value="ECO:0007669"/>
    <property type="project" value="TreeGrafter"/>
</dbReference>
<evidence type="ECO:0000256" key="6">
    <source>
        <dbReference type="ARBA" id="ARBA00023152"/>
    </source>
</evidence>
<name>A0A6I4LVE3_9SPHN</name>
<dbReference type="NCBIfam" id="TIGR00419">
    <property type="entry name" value="tim"/>
    <property type="match status" value="1"/>
</dbReference>
<comment type="subunit">
    <text evidence="8 9">Homodimer.</text>
</comment>
<comment type="similarity">
    <text evidence="3 8 9">Belongs to the triosephosphate isomerase family.</text>
</comment>